<feature type="transmembrane region" description="Helical" evidence="5">
    <location>
        <begin position="172"/>
        <end position="193"/>
    </location>
</feature>
<dbReference type="InterPro" id="IPR020846">
    <property type="entry name" value="MFS_dom"/>
</dbReference>
<comment type="subcellular location">
    <subcellularLocation>
        <location evidence="1">Cell membrane</location>
        <topology evidence="1">Multi-pass membrane protein</topology>
    </subcellularLocation>
</comment>
<dbReference type="SUPFAM" id="SSF103473">
    <property type="entry name" value="MFS general substrate transporter"/>
    <property type="match status" value="1"/>
</dbReference>
<dbReference type="Gene3D" id="1.20.1720.10">
    <property type="entry name" value="Multidrug resistance protein D"/>
    <property type="match status" value="1"/>
</dbReference>
<dbReference type="PANTHER" id="PTHR42718">
    <property type="entry name" value="MAJOR FACILITATOR SUPERFAMILY MULTIDRUG TRANSPORTER MFSC"/>
    <property type="match status" value="1"/>
</dbReference>
<feature type="transmembrane region" description="Helical" evidence="5">
    <location>
        <begin position="364"/>
        <end position="386"/>
    </location>
</feature>
<name>O52557_AMYMD</name>
<dbReference type="PROSITE" id="PS50850">
    <property type="entry name" value="MFS"/>
    <property type="match status" value="1"/>
</dbReference>
<dbReference type="EMBL" id="AF040570">
    <property type="protein sequence ID" value="AAC01725.1"/>
    <property type="molecule type" value="Genomic_DNA"/>
</dbReference>
<dbReference type="Gene3D" id="1.20.1250.20">
    <property type="entry name" value="MFS general substrate transporter like domains"/>
    <property type="match status" value="1"/>
</dbReference>
<feature type="transmembrane region" description="Helical" evidence="5">
    <location>
        <begin position="338"/>
        <end position="358"/>
    </location>
</feature>
<keyword evidence="3 5" id="KW-1133">Transmembrane helix</keyword>
<feature type="domain" description="Major facilitator superfamily (MFS) profile" evidence="6">
    <location>
        <begin position="18"/>
        <end position="494"/>
    </location>
</feature>
<evidence type="ECO:0000256" key="1">
    <source>
        <dbReference type="ARBA" id="ARBA00004651"/>
    </source>
</evidence>
<organism evidence="7">
    <name type="scientific">Amycolatopsis mediterranei</name>
    <name type="common">Nocardia mediterranei</name>
    <dbReference type="NCBI Taxonomy" id="33910"/>
    <lineage>
        <taxon>Bacteria</taxon>
        <taxon>Bacillati</taxon>
        <taxon>Actinomycetota</taxon>
        <taxon>Actinomycetes</taxon>
        <taxon>Pseudonocardiales</taxon>
        <taxon>Pseudonocardiaceae</taxon>
        <taxon>Amycolatopsis</taxon>
    </lineage>
</organism>
<reference evidence="7" key="2">
    <citation type="journal article" date="1998" name="J. Biol. Chem.">
        <title>3-amino-5-hydroxybenzoic acid synthase, the terminal enzyme in the formation of the precursor of mC7N units in rifamycin and related antibiotics.</title>
        <authorList>
            <person name="Kim C.G."/>
            <person name="Yu T.W."/>
            <person name="Fryhle C.B."/>
            <person name="Handa S."/>
            <person name="Floss H.G."/>
        </authorList>
    </citation>
    <scope>NUCLEOTIDE SEQUENCE</scope>
    <source>
        <strain evidence="7">S699</strain>
    </source>
</reference>
<gene>
    <name evidence="7" type="primary">rifP</name>
</gene>
<dbReference type="GO" id="GO:0022857">
    <property type="term" value="F:transmembrane transporter activity"/>
    <property type="evidence" value="ECO:0007669"/>
    <property type="project" value="InterPro"/>
</dbReference>
<reference evidence="7" key="4">
    <citation type="journal article" date="2001" name="J. Biol. Chem.">
        <title>Mutational analysis and reconstituted expression of the biosynthetic genes involved in the formation of 3-amino-5-hydroxybenzoic acid, the starter unit of rifamycin biosynthesis in amycolatopsis Mediterranei S699.</title>
        <authorList>
            <person name="Yu T.W."/>
            <person name="Muller R."/>
            <person name="Muller M."/>
            <person name="Zhang X."/>
            <person name="Draeger G."/>
            <person name="Kim C.G."/>
            <person name="Leistner E."/>
            <person name="Floss H.G."/>
        </authorList>
    </citation>
    <scope>NUCLEOTIDE SEQUENCE</scope>
    <source>
        <strain evidence="7">S699</strain>
    </source>
</reference>
<evidence type="ECO:0000256" key="3">
    <source>
        <dbReference type="ARBA" id="ARBA00022989"/>
    </source>
</evidence>
<feature type="transmembrane region" description="Helical" evidence="5">
    <location>
        <begin position="271"/>
        <end position="292"/>
    </location>
</feature>
<reference evidence="7" key="3">
    <citation type="submission" date="1998-01" db="EMBL/GenBank/DDBJ databases">
        <title>Rifamycin insusceptibility: exploring the rif gene cluster of Amycolatopsis mediterranei S699.</title>
        <authorList>
            <person name="Yu T.-W."/>
            <person name="Pogosova-Agadjanyan E.L."/>
            <person name="Kuan L.-Y."/>
            <person name="Bai L."/>
            <person name="Tin A.M."/>
            <person name="Adman E."/>
            <person name="Floss H.G."/>
        </authorList>
    </citation>
    <scope>NUCLEOTIDE SEQUENCE</scope>
    <source>
        <strain evidence="7">S699</strain>
    </source>
</reference>
<feature type="transmembrane region" description="Helical" evidence="5">
    <location>
        <begin position="56"/>
        <end position="73"/>
    </location>
</feature>
<evidence type="ECO:0000259" key="6">
    <source>
        <dbReference type="PROSITE" id="PS50850"/>
    </source>
</evidence>
<evidence type="ECO:0000256" key="2">
    <source>
        <dbReference type="ARBA" id="ARBA00022692"/>
    </source>
</evidence>
<dbReference type="AlphaFoldDB" id="O52557"/>
<feature type="transmembrane region" description="Helical" evidence="5">
    <location>
        <begin position="205"/>
        <end position="223"/>
    </location>
</feature>
<reference evidence="7" key="1">
    <citation type="journal article" date="1998" name="Chem. Biol.">
        <title>Biosynthesis of the ansamycin antibiotic rifamycin: deductions from the molecular analysis of the rif biosynthetic gene cluster of Amycolatopsis mediterranei S699.</title>
        <authorList>
            <person name="August P.R."/>
            <person name="Tang L."/>
            <person name="Yoon Y.J."/>
            <person name="Ning S."/>
            <person name="Mueller R."/>
            <person name="Yu T.W."/>
            <person name="Taylor M."/>
            <person name="Hoffmann D."/>
            <person name="Kim C.G."/>
            <person name="Zhang X."/>
            <person name="Hutchinson C.R."/>
            <person name="Floss H.G."/>
        </authorList>
    </citation>
    <scope>NUCLEOTIDE SEQUENCE</scope>
    <source>
        <strain evidence="7">S699</strain>
    </source>
</reference>
<dbReference type="InterPro" id="IPR011701">
    <property type="entry name" value="MFS"/>
</dbReference>
<feature type="transmembrane region" description="Helical" evidence="5">
    <location>
        <begin position="312"/>
        <end position="331"/>
    </location>
</feature>
<dbReference type="TCDB" id="2.A.1.3.15">
    <property type="family name" value="the major facilitator superfamily (mfs)"/>
</dbReference>
<keyword evidence="4 5" id="KW-0472">Membrane</keyword>
<accession>O52557</accession>
<feature type="transmembrane region" description="Helical" evidence="5">
    <location>
        <begin position="109"/>
        <end position="131"/>
    </location>
</feature>
<evidence type="ECO:0000313" key="7">
    <source>
        <dbReference type="EMBL" id="AAC01725.1"/>
    </source>
</evidence>
<protein>
    <submittedName>
        <fullName evidence="7">RifP</fullName>
    </submittedName>
</protein>
<dbReference type="GO" id="GO:0005886">
    <property type="term" value="C:plasma membrane"/>
    <property type="evidence" value="ECO:0007669"/>
    <property type="project" value="UniProtKB-SubCell"/>
</dbReference>
<dbReference type="InterPro" id="IPR036259">
    <property type="entry name" value="MFS_trans_sf"/>
</dbReference>
<dbReference type="PANTHER" id="PTHR42718:SF42">
    <property type="entry name" value="EXPORT PROTEIN"/>
    <property type="match status" value="1"/>
</dbReference>
<feature type="transmembrane region" description="Helical" evidence="5">
    <location>
        <begin position="143"/>
        <end position="166"/>
    </location>
</feature>
<proteinExistence type="predicted"/>
<dbReference type="Pfam" id="PF07690">
    <property type="entry name" value="MFS_1"/>
    <property type="match status" value="1"/>
</dbReference>
<dbReference type="PRINTS" id="PR01036">
    <property type="entry name" value="TCRTETB"/>
</dbReference>
<dbReference type="CDD" id="cd17321">
    <property type="entry name" value="MFS_MMR_MDR_like"/>
    <property type="match status" value="1"/>
</dbReference>
<feature type="transmembrane region" description="Helical" evidence="5">
    <location>
        <begin position="229"/>
        <end position="250"/>
    </location>
</feature>
<sequence>MHATAAVTETRNPRRWLILAVISLAQLVVLVDNTVLNLAIPKLTEDLGATTADIQWMINAYALVQSGLLLTAGSFSDRYGRKRSLLAGLLLFGVGSLAAAFSLSSGQLIAARAGMGIGGALLTTTTLAVVMQVFDEKELPKAIGLWSAVSSFGYASGPLIGGALLAHFWWGSIFLINIPVALLGCVAVAKLVPESKDPQGARPDLVGAALSTIGMAGIVYAIISGPEHGWASATVLVAAGIGVAALAAFVRWELHVPHPMLDMGLFRNRRFNGAISGGLLVAFGMGGSVFLLTQQLQLVLGYDPLEAGLRTAPLALVVVALNVAGLGAKLLEKLGIAMTIAVGMTLNAVGLAMVAVLGTPDRGFGGMLACLLVMGGGIAPAMPAMANAIMTSIPAEKAGAGAAVQGTVNQFGSGLGVAILGAVLNSRFAALLPIGLGAGAAGSLHEALLQARTPALQAQVRDAFAGGVRASELIGALAVVLGGMLAGMLLRRAARSEAHQAAWARPTIRLEAAPAPFTVDLR</sequence>
<evidence type="ECO:0000256" key="4">
    <source>
        <dbReference type="ARBA" id="ARBA00023136"/>
    </source>
</evidence>
<feature type="transmembrane region" description="Helical" evidence="5">
    <location>
        <begin position="473"/>
        <end position="490"/>
    </location>
</feature>
<reference evidence="7" key="5">
    <citation type="submission" date="2003-01" db="EMBL/GenBank/DDBJ databases">
        <authorList>
            <person name="Yu T."/>
            <person name="August P.R."/>
            <person name="Tang L."/>
            <person name="Yoon Y.J."/>
            <person name="Ning S."/>
            <person name="Mueller R."/>
            <person name="Taylor M."/>
            <person name="Kim C."/>
            <person name="Zhang X."/>
            <person name="Pogosova-Agadjanyan E.L."/>
            <person name="Tin A.M."/>
            <person name="Hutchinson C.R."/>
            <person name="Floss H.G."/>
        </authorList>
    </citation>
    <scope>NUCLEOTIDE SEQUENCE</scope>
    <source>
        <strain evidence="7">S699</strain>
    </source>
</reference>
<feature type="transmembrane region" description="Helical" evidence="5">
    <location>
        <begin position="85"/>
        <end position="103"/>
    </location>
</feature>
<keyword evidence="2 5" id="KW-0812">Transmembrane</keyword>
<evidence type="ECO:0000256" key="5">
    <source>
        <dbReference type="SAM" id="Phobius"/>
    </source>
</evidence>
<dbReference type="SMR" id="O52557"/>
<feature type="transmembrane region" description="Helical" evidence="5">
    <location>
        <begin position="16"/>
        <end position="36"/>
    </location>
</feature>